<keyword evidence="1" id="KW-1133">Transmembrane helix</keyword>
<proteinExistence type="predicted"/>
<keyword evidence="1" id="KW-0812">Transmembrane</keyword>
<organism evidence="2 3">
    <name type="scientific">Mycena metata</name>
    <dbReference type="NCBI Taxonomy" id="1033252"/>
    <lineage>
        <taxon>Eukaryota</taxon>
        <taxon>Fungi</taxon>
        <taxon>Dikarya</taxon>
        <taxon>Basidiomycota</taxon>
        <taxon>Agaricomycotina</taxon>
        <taxon>Agaricomycetes</taxon>
        <taxon>Agaricomycetidae</taxon>
        <taxon>Agaricales</taxon>
        <taxon>Marasmiineae</taxon>
        <taxon>Mycenaceae</taxon>
        <taxon>Mycena</taxon>
    </lineage>
</organism>
<accession>A0AAD7GLG8</accession>
<feature type="transmembrane region" description="Helical" evidence="1">
    <location>
        <begin position="209"/>
        <end position="231"/>
    </location>
</feature>
<feature type="transmembrane region" description="Helical" evidence="1">
    <location>
        <begin position="101"/>
        <end position="126"/>
    </location>
</feature>
<gene>
    <name evidence="2" type="ORF">B0H16DRAFT_1642870</name>
</gene>
<dbReference type="Proteomes" id="UP001215598">
    <property type="component" value="Unassembled WGS sequence"/>
</dbReference>
<evidence type="ECO:0000313" key="3">
    <source>
        <dbReference type="Proteomes" id="UP001215598"/>
    </source>
</evidence>
<feature type="transmembrane region" description="Helical" evidence="1">
    <location>
        <begin position="52"/>
        <end position="71"/>
    </location>
</feature>
<evidence type="ECO:0000256" key="1">
    <source>
        <dbReference type="SAM" id="Phobius"/>
    </source>
</evidence>
<feature type="transmembrane region" description="Helical" evidence="1">
    <location>
        <begin position="12"/>
        <end position="40"/>
    </location>
</feature>
<dbReference type="AlphaFoldDB" id="A0AAD7GLG8"/>
<comment type="caution">
    <text evidence="2">The sequence shown here is derived from an EMBL/GenBank/DDBJ whole genome shotgun (WGS) entry which is preliminary data.</text>
</comment>
<sequence>MGSSLAPDVYNYNWFVAEISGTGAQVFAYGIYLNIFILAIHILRRRKTEGNNVLWVSTWAMVVLATTQIIIRLLRTAVVIRFAGDRMDGEPSLTPSSPPTAYYTLVLAQAVILTLNNLLTDLLFLYRCYLMWGTQWKVVILPLILIIATFVTACVGLPGPYVSQAGELILATITNLCLMILTAGRIWWIRREALRLAAHAKLIDRYTTVIAMIFESGALYFIPAVSIIVVAERDIPFEVLGGLGKYLLNIIPTLIIVRVGLGRSIQYTVDR</sequence>
<feature type="transmembrane region" description="Helical" evidence="1">
    <location>
        <begin position="168"/>
        <end position="188"/>
    </location>
</feature>
<feature type="transmembrane region" description="Helical" evidence="1">
    <location>
        <begin position="243"/>
        <end position="261"/>
    </location>
</feature>
<dbReference type="EMBL" id="JARKIB010000555">
    <property type="protein sequence ID" value="KAJ7700303.1"/>
    <property type="molecule type" value="Genomic_DNA"/>
</dbReference>
<protein>
    <submittedName>
        <fullName evidence="2">Uncharacterized protein</fullName>
    </submittedName>
</protein>
<keyword evidence="3" id="KW-1185">Reference proteome</keyword>
<feature type="transmembrane region" description="Helical" evidence="1">
    <location>
        <begin position="138"/>
        <end position="162"/>
    </location>
</feature>
<reference evidence="2" key="1">
    <citation type="submission" date="2023-03" db="EMBL/GenBank/DDBJ databases">
        <title>Massive genome expansion in bonnet fungi (Mycena s.s.) driven by repeated elements and novel gene families across ecological guilds.</title>
        <authorList>
            <consortium name="Lawrence Berkeley National Laboratory"/>
            <person name="Harder C.B."/>
            <person name="Miyauchi S."/>
            <person name="Viragh M."/>
            <person name="Kuo A."/>
            <person name="Thoen E."/>
            <person name="Andreopoulos B."/>
            <person name="Lu D."/>
            <person name="Skrede I."/>
            <person name="Drula E."/>
            <person name="Henrissat B."/>
            <person name="Morin E."/>
            <person name="Kohler A."/>
            <person name="Barry K."/>
            <person name="LaButti K."/>
            <person name="Morin E."/>
            <person name="Salamov A."/>
            <person name="Lipzen A."/>
            <person name="Mereny Z."/>
            <person name="Hegedus B."/>
            <person name="Baldrian P."/>
            <person name="Stursova M."/>
            <person name="Weitz H."/>
            <person name="Taylor A."/>
            <person name="Grigoriev I.V."/>
            <person name="Nagy L.G."/>
            <person name="Martin F."/>
            <person name="Kauserud H."/>
        </authorList>
    </citation>
    <scope>NUCLEOTIDE SEQUENCE</scope>
    <source>
        <strain evidence="2">CBHHK182m</strain>
    </source>
</reference>
<keyword evidence="1" id="KW-0472">Membrane</keyword>
<evidence type="ECO:0000313" key="2">
    <source>
        <dbReference type="EMBL" id="KAJ7700303.1"/>
    </source>
</evidence>
<name>A0AAD7GLG8_9AGAR</name>